<dbReference type="Proteomes" id="UP000298381">
    <property type="component" value="Unassembled WGS sequence"/>
</dbReference>
<dbReference type="EMBL" id="SRIB01000007">
    <property type="protein sequence ID" value="TFZ40003.1"/>
    <property type="molecule type" value="Genomic_DNA"/>
</dbReference>
<dbReference type="InterPro" id="IPR027417">
    <property type="entry name" value="P-loop_NTPase"/>
</dbReference>
<accession>A0A4Z0D5P0</accession>
<proteinExistence type="inferred from homology"/>
<evidence type="ECO:0000313" key="5">
    <source>
        <dbReference type="EMBL" id="TFZ40003.1"/>
    </source>
</evidence>
<keyword evidence="3 5" id="KW-0418">Kinase</keyword>
<feature type="binding site" evidence="3">
    <location>
        <begin position="16"/>
        <end position="21"/>
    </location>
    <ligand>
        <name>ATP</name>
        <dbReference type="ChEBI" id="CHEBI:30616"/>
    </ligand>
</feature>
<evidence type="ECO:0000256" key="2">
    <source>
        <dbReference type="ARBA" id="ARBA00022840"/>
    </source>
</evidence>
<dbReference type="EC" id="2.7.1.24" evidence="3 4"/>
<comment type="function">
    <text evidence="3">Catalyzes the phosphorylation of the 3'-hydroxyl group of dephosphocoenzyme A to form coenzyme A.</text>
</comment>
<keyword evidence="1 3" id="KW-0547">Nucleotide-binding</keyword>
<keyword evidence="2 3" id="KW-0067">ATP-binding</keyword>
<dbReference type="Gene3D" id="3.40.50.300">
    <property type="entry name" value="P-loop containing nucleotide triphosphate hydrolases"/>
    <property type="match status" value="1"/>
</dbReference>
<comment type="caution">
    <text evidence="5">The sequence shown here is derived from an EMBL/GenBank/DDBJ whole genome shotgun (WGS) entry which is preliminary data.</text>
</comment>
<dbReference type="Pfam" id="PF01121">
    <property type="entry name" value="CoaE"/>
    <property type="match status" value="1"/>
</dbReference>
<name>A0A4Z0D5P0_9FIRM</name>
<keyword evidence="3 5" id="KW-0808">Transferase</keyword>
<dbReference type="UniPathway" id="UPA00241">
    <property type="reaction ID" value="UER00356"/>
</dbReference>
<evidence type="ECO:0000256" key="4">
    <source>
        <dbReference type="NCBIfam" id="TIGR00152"/>
    </source>
</evidence>
<reference evidence="5 6" key="1">
    <citation type="submission" date="2019-03" db="EMBL/GenBank/DDBJ databases">
        <title>Draft genome sequence data and analysis of a Fermenting Bacterium, Soehngenia longevitae strain 1933PT, isolated from petroleum reservoir in Azerbaijan.</title>
        <authorList>
            <person name="Grouzdev D.S."/>
            <person name="Bidzhieva S.K."/>
            <person name="Sokolova D.S."/>
            <person name="Tourova T.P."/>
            <person name="Poltaraus A.B."/>
            <person name="Nazina T.N."/>
        </authorList>
    </citation>
    <scope>NUCLEOTIDE SEQUENCE [LARGE SCALE GENOMIC DNA]</scope>
    <source>
        <strain evidence="5 6">1933P</strain>
    </source>
</reference>
<dbReference type="GO" id="GO:0005737">
    <property type="term" value="C:cytoplasm"/>
    <property type="evidence" value="ECO:0007669"/>
    <property type="project" value="UniProtKB-SubCell"/>
</dbReference>
<keyword evidence="6" id="KW-1185">Reference proteome</keyword>
<evidence type="ECO:0000256" key="1">
    <source>
        <dbReference type="ARBA" id="ARBA00022741"/>
    </source>
</evidence>
<evidence type="ECO:0000256" key="3">
    <source>
        <dbReference type="HAMAP-Rule" id="MF_00376"/>
    </source>
</evidence>
<gene>
    <name evidence="3" type="primary">coaE</name>
    <name evidence="5" type="ORF">E4100_05725</name>
</gene>
<dbReference type="HAMAP" id="MF_00376">
    <property type="entry name" value="Dephospho_CoA_kinase"/>
    <property type="match status" value="1"/>
</dbReference>
<dbReference type="OrthoDB" id="9812943at2"/>
<dbReference type="PANTHER" id="PTHR10695">
    <property type="entry name" value="DEPHOSPHO-COA KINASE-RELATED"/>
    <property type="match status" value="1"/>
</dbReference>
<comment type="catalytic activity">
    <reaction evidence="3">
        <text>3'-dephospho-CoA + ATP = ADP + CoA + H(+)</text>
        <dbReference type="Rhea" id="RHEA:18245"/>
        <dbReference type="ChEBI" id="CHEBI:15378"/>
        <dbReference type="ChEBI" id="CHEBI:30616"/>
        <dbReference type="ChEBI" id="CHEBI:57287"/>
        <dbReference type="ChEBI" id="CHEBI:57328"/>
        <dbReference type="ChEBI" id="CHEBI:456216"/>
        <dbReference type="EC" id="2.7.1.24"/>
    </reaction>
</comment>
<evidence type="ECO:0000313" key="6">
    <source>
        <dbReference type="Proteomes" id="UP000298381"/>
    </source>
</evidence>
<keyword evidence="3" id="KW-0173">Coenzyme A biosynthesis</keyword>
<comment type="similarity">
    <text evidence="3">Belongs to the CoaE family.</text>
</comment>
<keyword evidence="3" id="KW-0963">Cytoplasm</keyword>
<comment type="subcellular location">
    <subcellularLocation>
        <location evidence="3">Cytoplasm</location>
    </subcellularLocation>
</comment>
<dbReference type="GO" id="GO:0005524">
    <property type="term" value="F:ATP binding"/>
    <property type="evidence" value="ECO:0007669"/>
    <property type="project" value="UniProtKB-UniRule"/>
</dbReference>
<dbReference type="PANTHER" id="PTHR10695:SF46">
    <property type="entry name" value="BIFUNCTIONAL COENZYME A SYNTHASE-RELATED"/>
    <property type="match status" value="1"/>
</dbReference>
<organism evidence="5 6">
    <name type="scientific">Soehngenia longivitae</name>
    <dbReference type="NCBI Taxonomy" id="2562294"/>
    <lineage>
        <taxon>Bacteria</taxon>
        <taxon>Bacillati</taxon>
        <taxon>Bacillota</taxon>
        <taxon>Tissierellia</taxon>
        <taxon>Tissierellales</taxon>
        <taxon>Tissierellaceae</taxon>
        <taxon>Soehngenia</taxon>
    </lineage>
</organism>
<dbReference type="InterPro" id="IPR001977">
    <property type="entry name" value="Depp_CoAkinase"/>
</dbReference>
<dbReference type="RefSeq" id="WP_135271075.1">
    <property type="nucleotide sequence ID" value="NZ_SRIB01000007.1"/>
</dbReference>
<dbReference type="SUPFAM" id="SSF52540">
    <property type="entry name" value="P-loop containing nucleoside triphosphate hydrolases"/>
    <property type="match status" value="1"/>
</dbReference>
<comment type="pathway">
    <text evidence="3">Cofactor biosynthesis; coenzyme A biosynthesis; CoA from (R)-pantothenate: step 5/5.</text>
</comment>
<dbReference type="AlphaFoldDB" id="A0A4Z0D5P0"/>
<sequence>MIRNRAKIIGITGGIATGKSTVVEIIKSKGYFVVDADEIAKDVVIKGSLGLEKIKEKFGCDILLENGELNREKLAEIIFNNKDKREELNEILHPVIIENIMRVVDKHILHEEVIFIDIPLLFETRERLIEQGLIFDQIWLVYCEEQTQVDRLMKRDKISYTYALNKIKSQLDLNYKKDNSDVIIYNNGSLKQLEETVEVLLRDLNRD</sequence>
<dbReference type="GO" id="GO:0015937">
    <property type="term" value="P:coenzyme A biosynthetic process"/>
    <property type="evidence" value="ECO:0007669"/>
    <property type="project" value="UniProtKB-UniRule"/>
</dbReference>
<dbReference type="PROSITE" id="PS51219">
    <property type="entry name" value="DPCK"/>
    <property type="match status" value="1"/>
</dbReference>
<protein>
    <recommendedName>
        <fullName evidence="3 4">Dephospho-CoA kinase</fullName>
        <ecNumber evidence="3 4">2.7.1.24</ecNumber>
    </recommendedName>
    <alternativeName>
        <fullName evidence="3">Dephosphocoenzyme A kinase</fullName>
    </alternativeName>
</protein>
<dbReference type="NCBIfam" id="TIGR00152">
    <property type="entry name" value="dephospho-CoA kinase"/>
    <property type="match status" value="1"/>
</dbReference>
<dbReference type="CDD" id="cd02022">
    <property type="entry name" value="DPCK"/>
    <property type="match status" value="1"/>
</dbReference>
<dbReference type="GO" id="GO:0004140">
    <property type="term" value="F:dephospho-CoA kinase activity"/>
    <property type="evidence" value="ECO:0007669"/>
    <property type="project" value="UniProtKB-UniRule"/>
</dbReference>